<organism evidence="1 2">
    <name type="scientific">Breznakibacter xylanolyticus</name>
    <dbReference type="NCBI Taxonomy" id="990"/>
    <lineage>
        <taxon>Bacteria</taxon>
        <taxon>Pseudomonadati</taxon>
        <taxon>Bacteroidota</taxon>
        <taxon>Bacteroidia</taxon>
        <taxon>Marinilabiliales</taxon>
        <taxon>Marinilabiliaceae</taxon>
        <taxon>Breznakibacter</taxon>
    </lineage>
</organism>
<comment type="caution">
    <text evidence="1">The sequence shown here is derived from an EMBL/GenBank/DDBJ whole genome shotgun (WGS) entry which is preliminary data.</text>
</comment>
<protein>
    <recommendedName>
        <fullName evidence="3">Phospholipase</fullName>
    </recommendedName>
</protein>
<dbReference type="AlphaFoldDB" id="A0A2W7PZK7"/>
<dbReference type="EMBL" id="QKZK01000018">
    <property type="protein sequence ID" value="PZX14969.1"/>
    <property type="molecule type" value="Genomic_DNA"/>
</dbReference>
<evidence type="ECO:0008006" key="3">
    <source>
        <dbReference type="Google" id="ProtNLM"/>
    </source>
</evidence>
<dbReference type="OrthoDB" id="1097760at2"/>
<reference evidence="1 2" key="1">
    <citation type="submission" date="2018-06" db="EMBL/GenBank/DDBJ databases">
        <title>Genomic Encyclopedia of Archaeal and Bacterial Type Strains, Phase II (KMG-II): from individual species to whole genera.</title>
        <authorList>
            <person name="Goeker M."/>
        </authorList>
    </citation>
    <scope>NUCLEOTIDE SEQUENCE [LARGE SCALE GENOMIC DNA]</scope>
    <source>
        <strain evidence="1 2">DSM 6779</strain>
    </source>
</reference>
<dbReference type="Proteomes" id="UP000249239">
    <property type="component" value="Unassembled WGS sequence"/>
</dbReference>
<evidence type="ECO:0000313" key="2">
    <source>
        <dbReference type="Proteomes" id="UP000249239"/>
    </source>
</evidence>
<accession>A0A2W7PZK7</accession>
<gene>
    <name evidence="1" type="ORF">LX69_02299</name>
</gene>
<name>A0A2W7PZK7_9BACT</name>
<keyword evidence="2" id="KW-1185">Reference proteome</keyword>
<sequence>MIIVIVIGLIVAALAIAFVVTKLQGLAAGKKKLTPQGTEATEPIIAAAENDNRPADCCGAHEVCESDSLLSSSDSIEYYNDEELDRFRGYKPEQYNEAEVEEFREVLYTLMEREVANWLKSLQLRQINPPMVIRDEALMIVADRRFNA</sequence>
<dbReference type="RefSeq" id="WP_111446157.1">
    <property type="nucleotide sequence ID" value="NZ_QKZK01000018.1"/>
</dbReference>
<evidence type="ECO:0000313" key="1">
    <source>
        <dbReference type="EMBL" id="PZX14969.1"/>
    </source>
</evidence>
<proteinExistence type="predicted"/>